<dbReference type="NCBIfam" id="NF002652">
    <property type="entry name" value="PRK02318.2-5"/>
    <property type="match status" value="1"/>
</dbReference>
<gene>
    <name evidence="10" type="ORF">N7492_005226</name>
</gene>
<comment type="catalytic activity">
    <reaction evidence="7">
        <text>D-mannitol 1-phosphate + NAD(+) = beta-D-fructose 6-phosphate + NADH + H(+)</text>
        <dbReference type="Rhea" id="RHEA:19661"/>
        <dbReference type="ChEBI" id="CHEBI:15378"/>
        <dbReference type="ChEBI" id="CHEBI:57540"/>
        <dbReference type="ChEBI" id="CHEBI:57634"/>
        <dbReference type="ChEBI" id="CHEBI:57945"/>
        <dbReference type="ChEBI" id="CHEBI:61381"/>
        <dbReference type="EC" id="1.1.1.17"/>
    </reaction>
</comment>
<evidence type="ECO:0000259" key="9">
    <source>
        <dbReference type="Pfam" id="PF08125"/>
    </source>
</evidence>
<feature type="domain" description="Mannitol dehydrogenase N-terminal" evidence="8">
    <location>
        <begin position="4"/>
        <end position="189"/>
    </location>
</feature>
<dbReference type="SUPFAM" id="SSF51735">
    <property type="entry name" value="NAD(P)-binding Rossmann-fold domains"/>
    <property type="match status" value="1"/>
</dbReference>
<dbReference type="EC" id="1.1.1.17" evidence="3"/>
<dbReference type="InterPro" id="IPR013328">
    <property type="entry name" value="6PGD_dom2"/>
</dbReference>
<keyword evidence="6" id="KW-0520">NAD</keyword>
<dbReference type="PANTHER" id="PTHR30524:SF0">
    <property type="entry name" value="ALTRONATE OXIDOREDUCTASE-RELATED"/>
    <property type="match status" value="1"/>
</dbReference>
<comment type="subunit">
    <text evidence="2">Monomer.</text>
</comment>
<dbReference type="Pfam" id="PF08125">
    <property type="entry name" value="Mannitol_dh_C"/>
    <property type="match status" value="1"/>
</dbReference>
<dbReference type="InterPro" id="IPR036291">
    <property type="entry name" value="NAD(P)-bd_dom_sf"/>
</dbReference>
<evidence type="ECO:0000256" key="3">
    <source>
        <dbReference type="ARBA" id="ARBA00012939"/>
    </source>
</evidence>
<dbReference type="HAMAP" id="MF_00196">
    <property type="entry name" value="Mannitol_dehydrog"/>
    <property type="match status" value="1"/>
</dbReference>
<dbReference type="SUPFAM" id="SSF48179">
    <property type="entry name" value="6-phosphogluconate dehydrogenase C-terminal domain-like"/>
    <property type="match status" value="1"/>
</dbReference>
<dbReference type="Gene3D" id="1.10.1040.10">
    <property type="entry name" value="N-(1-d-carboxylethyl)-l-norvaline Dehydrogenase, domain 2"/>
    <property type="match status" value="1"/>
</dbReference>
<dbReference type="InterPro" id="IPR023028">
    <property type="entry name" value="Mannitol_1_phos_5_DH"/>
</dbReference>
<evidence type="ECO:0000256" key="2">
    <source>
        <dbReference type="ARBA" id="ARBA00011245"/>
    </source>
</evidence>
<feature type="domain" description="Mannitol dehydrogenase C-terminal" evidence="9">
    <location>
        <begin position="205"/>
        <end position="345"/>
    </location>
</feature>
<dbReference type="InterPro" id="IPR013118">
    <property type="entry name" value="Mannitol_DH_C"/>
</dbReference>
<organism evidence="10 11">
    <name type="scientific">Penicillium capsulatum</name>
    <dbReference type="NCBI Taxonomy" id="69766"/>
    <lineage>
        <taxon>Eukaryota</taxon>
        <taxon>Fungi</taxon>
        <taxon>Dikarya</taxon>
        <taxon>Ascomycota</taxon>
        <taxon>Pezizomycotina</taxon>
        <taxon>Eurotiomycetes</taxon>
        <taxon>Eurotiomycetidae</taxon>
        <taxon>Eurotiales</taxon>
        <taxon>Aspergillaceae</taxon>
        <taxon>Penicillium</taxon>
    </lineage>
</organism>
<dbReference type="InterPro" id="IPR000669">
    <property type="entry name" value="Mannitol_DH"/>
</dbReference>
<evidence type="ECO:0000259" key="8">
    <source>
        <dbReference type="Pfam" id="PF01232"/>
    </source>
</evidence>
<dbReference type="NCBIfam" id="NF002647">
    <property type="entry name" value="PRK02318.1-3"/>
    <property type="match status" value="1"/>
</dbReference>
<dbReference type="GO" id="GO:0008926">
    <property type="term" value="F:mannitol-1-phosphate 5-dehydrogenase activity"/>
    <property type="evidence" value="ECO:0007669"/>
    <property type="project" value="UniProtKB-EC"/>
</dbReference>
<dbReference type="GO" id="GO:0005829">
    <property type="term" value="C:cytosol"/>
    <property type="evidence" value="ECO:0007669"/>
    <property type="project" value="TreeGrafter"/>
</dbReference>
<evidence type="ECO:0000313" key="10">
    <source>
        <dbReference type="EMBL" id="KAJ5172633.1"/>
    </source>
</evidence>
<dbReference type="OrthoDB" id="418169at2759"/>
<dbReference type="InterPro" id="IPR008927">
    <property type="entry name" value="6-PGluconate_DH-like_C_sf"/>
</dbReference>
<keyword evidence="5" id="KW-0560">Oxidoreductase</keyword>
<evidence type="ECO:0000256" key="7">
    <source>
        <dbReference type="ARBA" id="ARBA00048615"/>
    </source>
</evidence>
<dbReference type="PANTHER" id="PTHR30524">
    <property type="entry name" value="MANNITOL-1-PHOSPHATE 5-DEHYDROGENASE"/>
    <property type="match status" value="1"/>
</dbReference>
<dbReference type="EMBL" id="JAPQKO010000003">
    <property type="protein sequence ID" value="KAJ5172633.1"/>
    <property type="molecule type" value="Genomic_DNA"/>
</dbReference>
<accession>A0A9W9IBE9</accession>
<dbReference type="PRINTS" id="PR00084">
    <property type="entry name" value="MTLDHDRGNASE"/>
</dbReference>
<dbReference type="AlphaFoldDB" id="A0A9W9IBE9"/>
<dbReference type="GO" id="GO:0019592">
    <property type="term" value="P:mannitol catabolic process"/>
    <property type="evidence" value="ECO:0007669"/>
    <property type="project" value="TreeGrafter"/>
</dbReference>
<comment type="caution">
    <text evidence="10">The sequence shown here is derived from an EMBL/GenBank/DDBJ whole genome shotgun (WGS) entry which is preliminary data.</text>
</comment>
<evidence type="ECO:0000313" key="11">
    <source>
        <dbReference type="Proteomes" id="UP001146351"/>
    </source>
</evidence>
<reference evidence="10" key="1">
    <citation type="submission" date="2022-11" db="EMBL/GenBank/DDBJ databases">
        <authorList>
            <person name="Petersen C."/>
        </authorList>
    </citation>
    <scope>NUCLEOTIDE SEQUENCE</scope>
    <source>
        <strain evidence="10">IBT 21917</strain>
    </source>
</reference>
<dbReference type="InterPro" id="IPR013131">
    <property type="entry name" value="Mannitol_DH_N"/>
</dbReference>
<protein>
    <recommendedName>
        <fullName evidence="4">Mannitol-1-phosphate 5-dehydrogenase</fullName>
        <ecNumber evidence="3">1.1.1.17</ecNumber>
    </recommendedName>
</protein>
<proteinExistence type="inferred from homology"/>
<comment type="similarity">
    <text evidence="1">Belongs to the mannitol dehydrogenase family.</text>
</comment>
<dbReference type="Pfam" id="PF01232">
    <property type="entry name" value="Mannitol_dh"/>
    <property type="match status" value="1"/>
</dbReference>
<evidence type="ECO:0000256" key="4">
    <source>
        <dbReference type="ARBA" id="ARBA00016219"/>
    </source>
</evidence>
<evidence type="ECO:0000256" key="1">
    <source>
        <dbReference type="ARBA" id="ARBA00006541"/>
    </source>
</evidence>
<sequence length="389" mass="42650">MAKKAIHFGGGNIGRGFVAEFLHAAGYEVVFIDVMDNIISALQDSKSYQVTEVSEAGEATKTITNYRAINSKTHEQDVIQEISTADVVTCAVGPNILKFIAPVIAKGIDIRSTPKPLAVIACENMIGGTSTLHGFINDNTDSERLKTLGERAQFANSAIDRIVPAQAPDSGLNVRIEKFYEWVVETAPFGSVGHPDIPAIHWVDHLEPYIERKLFTVNTSHATAAYYGKHAGKKTIAEAMKDSYIRGVVHDVLEETASLIVDKHGIAAQEQQEYVDTIIQRISNPYLEDSVERVGRAPMRKLGRKERFIGPAAQLAERGMKYEALLGSVEMALRFQNVEGDDESVALAKILKENSPLTGLERTHPLFSAVVKVVDQVQSEAKETGQPRI</sequence>
<dbReference type="Proteomes" id="UP001146351">
    <property type="component" value="Unassembled WGS sequence"/>
</dbReference>
<dbReference type="FunFam" id="3.40.50.720:FF:000316">
    <property type="entry name" value="Mannitol-1-phosphate 5-dehydrogenase"/>
    <property type="match status" value="1"/>
</dbReference>
<name>A0A9W9IBE9_9EURO</name>
<keyword evidence="11" id="KW-1185">Reference proteome</keyword>
<dbReference type="Gene3D" id="3.40.50.720">
    <property type="entry name" value="NAD(P)-binding Rossmann-like Domain"/>
    <property type="match status" value="1"/>
</dbReference>
<evidence type="ECO:0000256" key="6">
    <source>
        <dbReference type="ARBA" id="ARBA00023027"/>
    </source>
</evidence>
<evidence type="ECO:0000256" key="5">
    <source>
        <dbReference type="ARBA" id="ARBA00023002"/>
    </source>
</evidence>
<reference evidence="10" key="2">
    <citation type="journal article" date="2023" name="IMA Fungus">
        <title>Comparative genomic study of the Penicillium genus elucidates a diverse pangenome and 15 lateral gene transfer events.</title>
        <authorList>
            <person name="Petersen C."/>
            <person name="Sorensen T."/>
            <person name="Nielsen M.R."/>
            <person name="Sondergaard T.E."/>
            <person name="Sorensen J.L."/>
            <person name="Fitzpatrick D.A."/>
            <person name="Frisvad J.C."/>
            <person name="Nielsen K.L."/>
        </authorList>
    </citation>
    <scope>NUCLEOTIDE SEQUENCE</scope>
    <source>
        <strain evidence="10">IBT 21917</strain>
    </source>
</reference>